<proteinExistence type="predicted"/>
<dbReference type="InterPro" id="IPR013783">
    <property type="entry name" value="Ig-like_fold"/>
</dbReference>
<dbReference type="AlphaFoldDB" id="A0A9W7D3Q0"/>
<dbReference type="InterPro" id="IPR036116">
    <property type="entry name" value="FN3_sf"/>
</dbReference>
<evidence type="ECO:0000256" key="1">
    <source>
        <dbReference type="ARBA" id="ARBA00022729"/>
    </source>
</evidence>
<evidence type="ECO:0000259" key="4">
    <source>
        <dbReference type="SMART" id="SM00060"/>
    </source>
</evidence>
<dbReference type="Gene3D" id="2.60.40.10">
    <property type="entry name" value="Immunoglobulins"/>
    <property type="match status" value="2"/>
</dbReference>
<dbReference type="SMART" id="SM00060">
    <property type="entry name" value="FN3"/>
    <property type="match status" value="2"/>
</dbReference>
<dbReference type="OrthoDB" id="206201at2759"/>
<comment type="caution">
    <text evidence="5">The sequence shown here is derived from an EMBL/GenBank/DDBJ whole genome shotgun (WGS) entry which is preliminary data.</text>
</comment>
<feature type="region of interest" description="Disordered" evidence="3">
    <location>
        <begin position="492"/>
        <end position="517"/>
    </location>
</feature>
<organism evidence="5 6">
    <name type="scientific">Phytophthora fragariaefolia</name>
    <dbReference type="NCBI Taxonomy" id="1490495"/>
    <lineage>
        <taxon>Eukaryota</taxon>
        <taxon>Sar</taxon>
        <taxon>Stramenopiles</taxon>
        <taxon>Oomycota</taxon>
        <taxon>Peronosporomycetes</taxon>
        <taxon>Peronosporales</taxon>
        <taxon>Peronosporaceae</taxon>
        <taxon>Phytophthora</taxon>
    </lineage>
</organism>
<dbReference type="PANTHER" id="PTHR22702:SF1">
    <property type="entry name" value="PROTEASE-ASSOCIATED DOMAIN-CONTAINING PROTEIN 1"/>
    <property type="match status" value="1"/>
</dbReference>
<evidence type="ECO:0000313" key="5">
    <source>
        <dbReference type="EMBL" id="GMF57559.1"/>
    </source>
</evidence>
<dbReference type="SUPFAM" id="SSF49265">
    <property type="entry name" value="Fibronectin type III"/>
    <property type="match status" value="1"/>
</dbReference>
<dbReference type="SUPFAM" id="SSF52025">
    <property type="entry name" value="PA domain"/>
    <property type="match status" value="1"/>
</dbReference>
<accession>A0A9W7D3Q0</accession>
<dbReference type="Gene3D" id="3.50.30.30">
    <property type="match status" value="1"/>
</dbReference>
<keyword evidence="1" id="KW-0732">Signal</keyword>
<keyword evidence="6" id="KW-1185">Reference proteome</keyword>
<feature type="region of interest" description="Disordered" evidence="3">
    <location>
        <begin position="1"/>
        <end position="25"/>
    </location>
</feature>
<dbReference type="InterPro" id="IPR003137">
    <property type="entry name" value="PA_domain"/>
</dbReference>
<name>A0A9W7D3Q0_9STRA</name>
<sequence>MQHLRSEAAATQRATKRHDPAQSDRRIFDGRRSCLNSMMLLVLLALQLAARLAQGSDDGGEQLSTIATLRRDPLLDAPLRDLLLTPLEGDAALQLDARLQSAFVQCRELGVTSIMYEAGVDSSGGSLSSLDAGGVAYCNRLRYVRHQRQHFREIRRELATLAEEPEHQQVEKRAAGDVSFQEFFELYAEKMRPVVLQLNDGVKDPVAQLLGLDETRVGDAEETDPPPNAMEKFLSVCFADDHIKKRPLRVQDEACAALLETSFRVPIYMTHDYVQRTNASREEAFLPAIIELSSETDAPDSAKDIVACPYGLHMLAIPLGHDTAGGIRVSLFDRKFEPITPPSSMRDSLREVFLGADANVALSTETTLLDAEFFQRAPELYSAVEMASGRDVLFVPGGTVSTMRPLIPPSSLKSAKVLRFCYCDATNVKDVKQAAGLDALLMTSDNKDEAVYGLLHALQTPGFDSTFSRRPKSSDTSWSTFVKWPRDPAYLARKNRRHRSGGGNGDDQEGEDEQLSRRERLKQWQDDKRWERYIASLTLPVAWPPVVVNATRTTATLRWQELYQPPKHDITSYGYEVSWKREEQDGSATEGPATKRAVVNAVNVTHAQITRSRMPSTLFGDDFDGRDLEAVIKGLQAETAYSFSVRLLVGEAQGAASGASRRVVTSPCAPPSQIPGVPEVGDVEETCLTLRWLDAEDNGGKDIDLYLVSTEKLPGKRELGDLNTGRGADNGAHIREHEKVIAVDSSASSGQVTPERLDSGALWLSTKVCGLFPGASYTFRIAAMNVLGAGFWSHRSNRVEISPRRRLATLEGNSKRQVTAVPTVKGVGDPGYTVVSGVDILSQSDLSALMAQDPHRILRASGAQTEDTALPRVLLSDVREQVQLLSSNGSEGVAPVERLFEAWSSHHSPRLFDVSAELVLADPPDASQPLRNAPAARDRVVLAVRGGVPFVFKLHFAQRAGALGLIIADADGVCGGGFDQSCVPGADKRRGEGFAAQERHDLWRENHIPCVLVLQDAAWELLARLGDTST</sequence>
<dbReference type="InterPro" id="IPR003961">
    <property type="entry name" value="FN3_dom"/>
</dbReference>
<dbReference type="PANTHER" id="PTHR22702">
    <property type="entry name" value="PROTEASE-ASSOCIATED DOMAIN-CONTAINING PROTEIN"/>
    <property type="match status" value="1"/>
</dbReference>
<evidence type="ECO:0000256" key="3">
    <source>
        <dbReference type="SAM" id="MobiDB-lite"/>
    </source>
</evidence>
<feature type="domain" description="Fibronectin type-III" evidence="4">
    <location>
        <begin position="538"/>
        <end position="654"/>
    </location>
</feature>
<dbReference type="EMBL" id="BSXT01004369">
    <property type="protein sequence ID" value="GMF57559.1"/>
    <property type="molecule type" value="Genomic_DNA"/>
</dbReference>
<evidence type="ECO:0000313" key="6">
    <source>
        <dbReference type="Proteomes" id="UP001165121"/>
    </source>
</evidence>
<protein>
    <submittedName>
        <fullName evidence="5">Unnamed protein product</fullName>
    </submittedName>
</protein>
<keyword evidence="2" id="KW-0325">Glycoprotein</keyword>
<reference evidence="5" key="1">
    <citation type="submission" date="2023-04" db="EMBL/GenBank/DDBJ databases">
        <title>Phytophthora fragariaefolia NBRC 109709.</title>
        <authorList>
            <person name="Ichikawa N."/>
            <person name="Sato H."/>
            <person name="Tonouchi N."/>
        </authorList>
    </citation>
    <scope>NUCLEOTIDE SEQUENCE</scope>
    <source>
        <strain evidence="5">NBRC 109709</strain>
    </source>
</reference>
<feature type="domain" description="Fibronectin type-III" evidence="4">
    <location>
        <begin position="671"/>
        <end position="790"/>
    </location>
</feature>
<dbReference type="InterPro" id="IPR046450">
    <property type="entry name" value="PA_dom_sf"/>
</dbReference>
<gene>
    <name evidence="5" type="ORF">Pfra01_002458200</name>
</gene>
<dbReference type="CDD" id="cd00063">
    <property type="entry name" value="FN3"/>
    <property type="match status" value="1"/>
</dbReference>
<dbReference type="Proteomes" id="UP001165121">
    <property type="component" value="Unassembled WGS sequence"/>
</dbReference>
<dbReference type="Pfam" id="PF02225">
    <property type="entry name" value="PA"/>
    <property type="match status" value="1"/>
</dbReference>
<evidence type="ECO:0000256" key="2">
    <source>
        <dbReference type="ARBA" id="ARBA00023180"/>
    </source>
</evidence>